<dbReference type="Pfam" id="PF10609">
    <property type="entry name" value="ParA"/>
    <property type="match status" value="1"/>
</dbReference>
<accession>F2LUW6</accession>
<dbReference type="EMBL" id="CP002606">
    <property type="protein sequence ID" value="AEA33571.1"/>
    <property type="molecule type" value="Genomic_DNA"/>
</dbReference>
<dbReference type="GO" id="GO:0051782">
    <property type="term" value="P:negative regulation of cell division"/>
    <property type="evidence" value="ECO:0007669"/>
    <property type="project" value="TreeGrafter"/>
</dbReference>
<reference evidence="3 4" key="1">
    <citation type="journal article" date="2011" name="Stand. Genomic Sci.">
        <title>Complete genome sequence of the thermophilic sulfur-reducer Hippea maritima type strain (MH(2)).</title>
        <authorList>
            <person name="Huntemann M."/>
            <person name="Lu M."/>
            <person name="Nolan M."/>
            <person name="Lapidus A."/>
            <person name="Lucas S."/>
            <person name="Hammon N."/>
            <person name="Deshpande S."/>
            <person name="Cheng J.F."/>
            <person name="Tapia R."/>
            <person name="Han C."/>
            <person name="Goodwin L."/>
            <person name="Pitluck S."/>
            <person name="Liolios K."/>
            <person name="Pagani I."/>
            <person name="Ivanova N."/>
            <person name="Ovchinikova G."/>
            <person name="Pati A."/>
            <person name="Chen A."/>
            <person name="Palaniappan K."/>
            <person name="Land M."/>
            <person name="Hauser L."/>
            <person name="Jeffries C.D."/>
            <person name="Detter J.C."/>
            <person name="Brambilla E.M."/>
            <person name="Rohde M."/>
            <person name="Spring S."/>
            <person name="Goker M."/>
            <person name="Woyke T."/>
            <person name="Bristow J."/>
            <person name="Eisen J.A."/>
            <person name="Markowitz V."/>
            <person name="Hugenholtz P."/>
            <person name="Kyrpides N.C."/>
            <person name="Klenk H.P."/>
            <person name="Mavromatis K."/>
        </authorList>
    </citation>
    <scope>NUCLEOTIDE SEQUENCE [LARGE SCALE GENOMIC DNA]</scope>
    <source>
        <strain evidence="4">ATCC 700847 / DSM 10411 / MH2</strain>
    </source>
</reference>
<name>F2LUW6_HIPMA</name>
<dbReference type="InParanoid" id="F2LUW6"/>
<proteinExistence type="predicted"/>
<dbReference type="CDD" id="cd02038">
    <property type="entry name" value="FlhG-like"/>
    <property type="match status" value="1"/>
</dbReference>
<gene>
    <name evidence="3" type="ordered locus">Hipma_0601</name>
</gene>
<dbReference type="OrthoDB" id="9773088at2"/>
<dbReference type="PANTHER" id="PTHR43384:SF4">
    <property type="entry name" value="CELLULOSE BIOSYNTHESIS PROTEIN BCSQ-RELATED"/>
    <property type="match status" value="1"/>
</dbReference>
<protein>
    <submittedName>
        <fullName evidence="3">Cobyrinic acid ac-diamide synthase</fullName>
    </submittedName>
</protein>
<dbReference type="InterPro" id="IPR027417">
    <property type="entry name" value="P-loop_NTPase"/>
</dbReference>
<dbReference type="Gene3D" id="3.40.50.300">
    <property type="entry name" value="P-loop containing nucleotide triphosphate hydrolases"/>
    <property type="match status" value="1"/>
</dbReference>
<sequence>MADQAEKLRKMVNEKNKDKKKNRVIAFTSGKGGVGKTNIVANTAYLLSSIGKKVIVFDADLGLANIDILLGLKSKYSLINVIKNGKKMKDIMIKVNDNFHVIPAGSGVEEIANINEPVFSKIKDEMLEITKDTDILLIDTGAGISRKVTFFLKSAEEIVTIATPEPTSVADAYAIIKIASTNYKKDNISIFINMAKNPQEAENTYNNLNKICKNFLKKEFKSAGFAVMDKNLPLAVKQQKPIAQLYPNSNFTIAIKKFINNMFKESIKVKENPIARFFASLFGGG</sequence>
<dbReference type="SUPFAM" id="SSF52540">
    <property type="entry name" value="P-loop containing nucleoside triphosphate hydrolases"/>
    <property type="match status" value="1"/>
</dbReference>
<keyword evidence="2" id="KW-0067">ATP-binding</keyword>
<evidence type="ECO:0000256" key="1">
    <source>
        <dbReference type="ARBA" id="ARBA00022741"/>
    </source>
</evidence>
<evidence type="ECO:0000313" key="4">
    <source>
        <dbReference type="Proteomes" id="UP000008139"/>
    </source>
</evidence>
<evidence type="ECO:0000256" key="2">
    <source>
        <dbReference type="ARBA" id="ARBA00022840"/>
    </source>
</evidence>
<dbReference type="PIRSF" id="PIRSF003092">
    <property type="entry name" value="MinD"/>
    <property type="match status" value="1"/>
</dbReference>
<dbReference type="GO" id="GO:0009898">
    <property type="term" value="C:cytoplasmic side of plasma membrane"/>
    <property type="evidence" value="ECO:0007669"/>
    <property type="project" value="TreeGrafter"/>
</dbReference>
<dbReference type="KEGG" id="hmr:Hipma_0601"/>
<dbReference type="InterPro" id="IPR033875">
    <property type="entry name" value="FlhG"/>
</dbReference>
<organism evidence="3 4">
    <name type="scientific">Hippea maritima (strain ATCC 700847 / DSM 10411 / MH2)</name>
    <dbReference type="NCBI Taxonomy" id="760142"/>
    <lineage>
        <taxon>Bacteria</taxon>
        <taxon>Pseudomonadati</taxon>
        <taxon>Campylobacterota</taxon>
        <taxon>Desulfurellia</taxon>
        <taxon>Desulfurellales</taxon>
        <taxon>Hippeaceae</taxon>
        <taxon>Hippea</taxon>
    </lineage>
</organism>
<dbReference type="Proteomes" id="UP000008139">
    <property type="component" value="Chromosome"/>
</dbReference>
<reference evidence="4" key="2">
    <citation type="submission" date="2011-03" db="EMBL/GenBank/DDBJ databases">
        <title>The complete genome of Hippea maritima DSM 10411.</title>
        <authorList>
            <consortium name="US DOE Joint Genome Institute (JGI-PGF)"/>
            <person name="Lucas S."/>
            <person name="Copeland A."/>
            <person name="Lapidus A."/>
            <person name="Bruce D."/>
            <person name="Goodwin L."/>
            <person name="Pitluck S."/>
            <person name="Peters L."/>
            <person name="Kyrpides N."/>
            <person name="Mavromatis K."/>
            <person name="Pagani I."/>
            <person name="Ivanova N."/>
            <person name="Mikhailova N."/>
            <person name="Lu M."/>
            <person name="Detter J.C."/>
            <person name="Tapia R."/>
            <person name="Han C."/>
            <person name="Land M."/>
            <person name="Hauser L."/>
            <person name="Markowitz V."/>
            <person name="Cheng J.-F."/>
            <person name="Hugenholtz P."/>
            <person name="Woyke T."/>
            <person name="Wu D."/>
            <person name="Spring S."/>
            <person name="Schroeder M."/>
            <person name="Brambilla E."/>
            <person name="Klenk H.-P."/>
            <person name="Eisen J.A."/>
        </authorList>
    </citation>
    <scope>NUCLEOTIDE SEQUENCE [LARGE SCALE GENOMIC DNA]</scope>
    <source>
        <strain evidence="4">ATCC 700847 / DSM 10411 / MH2</strain>
    </source>
</reference>
<dbReference type="eggNOG" id="COG0455">
    <property type="taxonomic scope" value="Bacteria"/>
</dbReference>
<dbReference type="InterPro" id="IPR050625">
    <property type="entry name" value="ParA/MinD_ATPase"/>
</dbReference>
<dbReference type="GO" id="GO:0005524">
    <property type="term" value="F:ATP binding"/>
    <property type="evidence" value="ECO:0007669"/>
    <property type="project" value="UniProtKB-KW"/>
</dbReference>
<dbReference type="PANTHER" id="PTHR43384">
    <property type="entry name" value="SEPTUM SITE-DETERMINING PROTEIN MIND HOMOLOG, CHLOROPLASTIC-RELATED"/>
    <property type="match status" value="1"/>
</dbReference>
<dbReference type="STRING" id="760142.Hipma_0601"/>
<dbReference type="AlphaFoldDB" id="F2LUW6"/>
<dbReference type="GO" id="GO:0016887">
    <property type="term" value="F:ATP hydrolysis activity"/>
    <property type="evidence" value="ECO:0007669"/>
    <property type="project" value="TreeGrafter"/>
</dbReference>
<dbReference type="HOGENOM" id="CLU_037612_0_0_7"/>
<dbReference type="RefSeq" id="WP_013681612.1">
    <property type="nucleotide sequence ID" value="NC_015318.1"/>
</dbReference>
<dbReference type="InterPro" id="IPR025501">
    <property type="entry name" value="MinD_FleN"/>
</dbReference>
<keyword evidence="1" id="KW-0547">Nucleotide-binding</keyword>
<keyword evidence="4" id="KW-1185">Reference proteome</keyword>
<evidence type="ECO:0000313" key="3">
    <source>
        <dbReference type="EMBL" id="AEA33571.1"/>
    </source>
</evidence>
<dbReference type="GO" id="GO:0005829">
    <property type="term" value="C:cytosol"/>
    <property type="evidence" value="ECO:0007669"/>
    <property type="project" value="TreeGrafter"/>
</dbReference>
<dbReference type="InterPro" id="IPR033756">
    <property type="entry name" value="YlxH/NBP35"/>
</dbReference>